<dbReference type="EMBL" id="BAAANC010000004">
    <property type="protein sequence ID" value="GAA1554553.1"/>
    <property type="molecule type" value="Genomic_DNA"/>
</dbReference>
<evidence type="ECO:0008006" key="3">
    <source>
        <dbReference type="Google" id="ProtNLM"/>
    </source>
</evidence>
<gene>
    <name evidence="1" type="ORF">GCM10009741_68780</name>
</gene>
<dbReference type="SUPFAM" id="SSF55729">
    <property type="entry name" value="Acyl-CoA N-acyltransferases (Nat)"/>
    <property type="match status" value="1"/>
</dbReference>
<sequence>MLIPVADAPELDEEASTVFAEGWPEFIFHDAVAKQYAERRDRYFADWNFYYVAEPPAASPRAGSPALAAAPPAAQPRLIAGCWGVPLAWDGSIPDLPGGYTDALARSVTSYESGIQPNTFVLMAAAVRADQQGQGTAAALITAVRDRAVAHGLTQVIAPLRPTLKTRYPLTDIATYQTWTRPDGLPLDPWLRTHVRLGATILAPAPTSQTITGSVADWEKWTGMPFPSDGTYTIPAGLSTLTITNGVGTYTEPNIWVRHA</sequence>
<evidence type="ECO:0000313" key="1">
    <source>
        <dbReference type="EMBL" id="GAA1554553.1"/>
    </source>
</evidence>
<dbReference type="Proteomes" id="UP001500363">
    <property type="component" value="Unassembled WGS sequence"/>
</dbReference>
<protein>
    <recommendedName>
        <fullName evidence="3">Acetyltransferase (GNAT) family protein</fullName>
    </recommendedName>
</protein>
<dbReference type="InterPro" id="IPR016181">
    <property type="entry name" value="Acyl_CoA_acyltransferase"/>
</dbReference>
<reference evidence="1 2" key="1">
    <citation type="journal article" date="2019" name="Int. J. Syst. Evol. Microbiol.">
        <title>The Global Catalogue of Microorganisms (GCM) 10K type strain sequencing project: providing services to taxonomists for standard genome sequencing and annotation.</title>
        <authorList>
            <consortium name="The Broad Institute Genomics Platform"/>
            <consortium name="The Broad Institute Genome Sequencing Center for Infectious Disease"/>
            <person name="Wu L."/>
            <person name="Ma J."/>
        </authorList>
    </citation>
    <scope>NUCLEOTIDE SEQUENCE [LARGE SCALE GENOMIC DNA]</scope>
    <source>
        <strain evidence="1 2">JCM 14303</strain>
    </source>
</reference>
<name>A0ABN2C8V0_9ACTN</name>
<comment type="caution">
    <text evidence="1">The sequence shown here is derived from an EMBL/GenBank/DDBJ whole genome shotgun (WGS) entry which is preliminary data.</text>
</comment>
<keyword evidence="2" id="KW-1185">Reference proteome</keyword>
<proteinExistence type="predicted"/>
<evidence type="ECO:0000313" key="2">
    <source>
        <dbReference type="Proteomes" id="UP001500363"/>
    </source>
</evidence>
<dbReference type="RefSeq" id="WP_344181764.1">
    <property type="nucleotide sequence ID" value="NZ_BAAANC010000004.1"/>
</dbReference>
<dbReference type="Gene3D" id="3.40.630.30">
    <property type="match status" value="1"/>
</dbReference>
<organism evidence="1 2">
    <name type="scientific">Kribbella lupini</name>
    <dbReference type="NCBI Taxonomy" id="291602"/>
    <lineage>
        <taxon>Bacteria</taxon>
        <taxon>Bacillati</taxon>
        <taxon>Actinomycetota</taxon>
        <taxon>Actinomycetes</taxon>
        <taxon>Propionibacteriales</taxon>
        <taxon>Kribbellaceae</taxon>
        <taxon>Kribbella</taxon>
    </lineage>
</organism>
<accession>A0ABN2C8V0</accession>